<evidence type="ECO:0000313" key="2">
    <source>
        <dbReference type="EMBL" id="MCP2331879.1"/>
    </source>
</evidence>
<reference evidence="2 3" key="2">
    <citation type="submission" date="2022-06" db="EMBL/GenBank/DDBJ databases">
        <title>Genomic Encyclopedia of Type Strains, Phase I: the one thousand microbial genomes (KMG-I) project.</title>
        <authorList>
            <person name="Kyrpides N."/>
        </authorList>
    </citation>
    <scope>NUCLEOTIDE SEQUENCE [LARGE SCALE GENOMIC DNA]</scope>
    <source>
        <strain evidence="2 3">DSM 43889</strain>
    </source>
</reference>
<evidence type="ECO:0000256" key="1">
    <source>
        <dbReference type="SAM" id="MobiDB-lite"/>
    </source>
</evidence>
<feature type="compositionally biased region" description="Gly residues" evidence="1">
    <location>
        <begin position="133"/>
        <end position="142"/>
    </location>
</feature>
<reference evidence="2 3" key="1">
    <citation type="submission" date="2013-07" db="EMBL/GenBank/DDBJ databases">
        <authorList>
            <consortium name="DOE Joint Genome Institute"/>
            <person name="Reeve W."/>
            <person name="Huntemann M."/>
            <person name="Han J."/>
            <person name="Chen A."/>
            <person name="Kyrpides N."/>
            <person name="Mavromatis K."/>
            <person name="Markowitz V."/>
            <person name="Palaniappan K."/>
            <person name="Ivanova N."/>
            <person name="Schaumberg A."/>
            <person name="Pati A."/>
            <person name="Liolios K."/>
            <person name="Nordberg H.P."/>
            <person name="Cantor M.N."/>
            <person name="Hua S.X."/>
            <person name="Woyke T."/>
        </authorList>
    </citation>
    <scope>NUCLEOTIDE SEQUENCE [LARGE SCALE GENOMIC DNA]</scope>
    <source>
        <strain evidence="2 3">DSM 43889</strain>
    </source>
</reference>
<dbReference type="EMBL" id="AUBJ02000001">
    <property type="protein sequence ID" value="MCP2331879.1"/>
    <property type="molecule type" value="Genomic_DNA"/>
</dbReference>
<keyword evidence="3" id="KW-1185">Reference proteome</keyword>
<organism evidence="2 3">
    <name type="scientific">Actinoalloteichus caeruleus DSM 43889</name>
    <dbReference type="NCBI Taxonomy" id="1120930"/>
    <lineage>
        <taxon>Bacteria</taxon>
        <taxon>Bacillati</taxon>
        <taxon>Actinomycetota</taxon>
        <taxon>Actinomycetes</taxon>
        <taxon>Pseudonocardiales</taxon>
        <taxon>Pseudonocardiaceae</taxon>
        <taxon>Actinoalloteichus</taxon>
        <taxon>Actinoalloteichus cyanogriseus</taxon>
    </lineage>
</organism>
<dbReference type="Proteomes" id="UP000791080">
    <property type="component" value="Unassembled WGS sequence"/>
</dbReference>
<comment type="caution">
    <text evidence="2">The sequence shown here is derived from an EMBL/GenBank/DDBJ whole genome shotgun (WGS) entry which is preliminary data.</text>
</comment>
<accession>A0ABT1JHU7</accession>
<gene>
    <name evidence="2" type="ORF">G443_002149</name>
</gene>
<feature type="region of interest" description="Disordered" evidence="1">
    <location>
        <begin position="120"/>
        <end position="142"/>
    </location>
</feature>
<sequence length="142" mass="15660">MPVVDIADDTFLAVPPEVAASTLGDERRWAGWWPGLLLRVEEDRGAEGVRWRVDGPLVGTMEVWLEPVLDGTVLHYFLRADPVVPSWWPTALLPLAHAVARNRWRTRGRAVALAVRGELDGTRPPGVDPARRTGGGAQRERG</sequence>
<proteinExistence type="predicted"/>
<dbReference type="RefSeq" id="WP_035291800.1">
    <property type="nucleotide sequence ID" value="NZ_AUBJ02000001.1"/>
</dbReference>
<evidence type="ECO:0000313" key="3">
    <source>
        <dbReference type="Proteomes" id="UP000791080"/>
    </source>
</evidence>
<protein>
    <recommendedName>
        <fullName evidence="4">Polyketide cyclase / dehydrase and lipid transport</fullName>
    </recommendedName>
</protein>
<name>A0ABT1JHU7_ACTCY</name>
<evidence type="ECO:0008006" key="4">
    <source>
        <dbReference type="Google" id="ProtNLM"/>
    </source>
</evidence>
<dbReference type="SUPFAM" id="SSF55961">
    <property type="entry name" value="Bet v1-like"/>
    <property type="match status" value="1"/>
</dbReference>